<comment type="similarity">
    <text evidence="1">Belongs to the methyltransferase superfamily. LaeA methyltransferase family.</text>
</comment>
<reference evidence="3 4" key="1">
    <citation type="submission" date="2020-05" db="EMBL/GenBank/DDBJ databases">
        <title>Identification and distribution of gene clusters putatively required for synthesis of sphingolipid metabolism inhibitors in phylogenetically diverse species of the filamentous fungus Fusarium.</title>
        <authorList>
            <person name="Kim H.-S."/>
            <person name="Busman M."/>
            <person name="Brown D.W."/>
            <person name="Divon H."/>
            <person name="Uhlig S."/>
            <person name="Proctor R.H."/>
        </authorList>
    </citation>
    <scope>NUCLEOTIDE SEQUENCE [LARGE SCALE GENOMIC DNA]</scope>
    <source>
        <strain evidence="3 4">NRRL 26131</strain>
    </source>
</reference>
<dbReference type="PANTHER" id="PTHR43591">
    <property type="entry name" value="METHYLTRANSFERASE"/>
    <property type="match status" value="1"/>
</dbReference>
<comment type="caution">
    <text evidence="3">The sequence shown here is derived from an EMBL/GenBank/DDBJ whole genome shotgun (WGS) entry which is preliminary data.</text>
</comment>
<dbReference type="GO" id="GO:0008168">
    <property type="term" value="F:methyltransferase activity"/>
    <property type="evidence" value="ECO:0007669"/>
    <property type="project" value="UniProtKB-KW"/>
</dbReference>
<dbReference type="Pfam" id="PF13489">
    <property type="entry name" value="Methyltransf_23"/>
    <property type="match status" value="1"/>
</dbReference>
<feature type="region of interest" description="Disordered" evidence="2">
    <location>
        <begin position="1"/>
        <end position="33"/>
    </location>
</feature>
<accession>A0A8H5UIE6</accession>
<dbReference type="SUPFAM" id="SSF53335">
    <property type="entry name" value="S-adenosyl-L-methionine-dependent methyltransferases"/>
    <property type="match status" value="1"/>
</dbReference>
<evidence type="ECO:0000313" key="3">
    <source>
        <dbReference type="EMBL" id="KAF5689436.1"/>
    </source>
</evidence>
<evidence type="ECO:0000256" key="1">
    <source>
        <dbReference type="ARBA" id="ARBA00038158"/>
    </source>
</evidence>
<keyword evidence="3" id="KW-0808">Transferase</keyword>
<dbReference type="PANTHER" id="PTHR43591:SF105">
    <property type="entry name" value="METHYLTRANSFERASE DOMAIN-CONTAINING PROTEIN-RELATED"/>
    <property type="match status" value="1"/>
</dbReference>
<sequence length="323" mass="36437">MAESDDPSVTNILEPEGQPADDSGTDEAIDNASSIQSVTSSVFRYREENGRRYTNYGGGEYLLPNDELYQAPPKNWKRILDVGTGTGVWAMDVGMYKNLQGGASELLTVGTADEHPEAEVLGVDLSPIQPDMVPPNCIFEIDDLEKEWTFKHPFDFIFIRSMIASFKSWPDIFSKAFKNLEPGGYIEVQDNIYPLASDDRTIHGTDILTWSELMVKAANTTGRSITVASKFKSMLEDAGFIDIREMKKRIPMNRWPRDPRYRELGTWSCYMLRSGLNGISMGLLTKLGLTVDEVHVILAGVRRDLRSTKIHGYWYTYDRPLSL</sequence>
<keyword evidence="3" id="KW-0489">Methyltransferase</keyword>
<evidence type="ECO:0000256" key="2">
    <source>
        <dbReference type="SAM" id="MobiDB-lite"/>
    </source>
</evidence>
<gene>
    <name evidence="3" type="ORF">FGLOB1_14685</name>
</gene>
<protein>
    <submittedName>
        <fullName evidence="3">Methyltransferase domain-containing protein</fullName>
    </submittedName>
</protein>
<organism evidence="3 4">
    <name type="scientific">Fusarium globosum</name>
    <dbReference type="NCBI Taxonomy" id="78864"/>
    <lineage>
        <taxon>Eukaryota</taxon>
        <taxon>Fungi</taxon>
        <taxon>Dikarya</taxon>
        <taxon>Ascomycota</taxon>
        <taxon>Pezizomycotina</taxon>
        <taxon>Sordariomycetes</taxon>
        <taxon>Hypocreomycetidae</taxon>
        <taxon>Hypocreales</taxon>
        <taxon>Nectriaceae</taxon>
        <taxon>Fusarium</taxon>
        <taxon>Fusarium fujikuroi species complex</taxon>
    </lineage>
</organism>
<keyword evidence="4" id="KW-1185">Reference proteome</keyword>
<dbReference type="AlphaFoldDB" id="A0A8H5UIE6"/>
<evidence type="ECO:0000313" key="4">
    <source>
        <dbReference type="Proteomes" id="UP000532311"/>
    </source>
</evidence>
<proteinExistence type="inferred from homology"/>
<name>A0A8H5UIE6_9HYPO</name>
<dbReference type="Gene3D" id="3.40.50.150">
    <property type="entry name" value="Vaccinia Virus protein VP39"/>
    <property type="match status" value="1"/>
</dbReference>
<dbReference type="Proteomes" id="UP000532311">
    <property type="component" value="Unassembled WGS sequence"/>
</dbReference>
<dbReference type="InterPro" id="IPR029063">
    <property type="entry name" value="SAM-dependent_MTases_sf"/>
</dbReference>
<dbReference type="GO" id="GO:0032259">
    <property type="term" value="P:methylation"/>
    <property type="evidence" value="ECO:0007669"/>
    <property type="project" value="UniProtKB-KW"/>
</dbReference>
<dbReference type="CDD" id="cd02440">
    <property type="entry name" value="AdoMet_MTases"/>
    <property type="match status" value="1"/>
</dbReference>
<dbReference type="EMBL" id="JAAQPF010001313">
    <property type="protein sequence ID" value="KAF5689436.1"/>
    <property type="molecule type" value="Genomic_DNA"/>
</dbReference>